<feature type="transmembrane region" description="Helical" evidence="6">
    <location>
        <begin position="236"/>
        <end position="258"/>
    </location>
</feature>
<dbReference type="Pfam" id="PF02133">
    <property type="entry name" value="Transp_cyt_pur"/>
    <property type="match status" value="1"/>
</dbReference>
<dbReference type="Gene3D" id="1.10.4160.10">
    <property type="entry name" value="Hydantoin permease"/>
    <property type="match status" value="1"/>
</dbReference>
<keyword evidence="8" id="KW-1185">Reference proteome</keyword>
<evidence type="ECO:0000256" key="2">
    <source>
        <dbReference type="ARBA" id="ARBA00008974"/>
    </source>
</evidence>
<feature type="transmembrane region" description="Helical" evidence="6">
    <location>
        <begin position="279"/>
        <end position="301"/>
    </location>
</feature>
<evidence type="ECO:0000313" key="7">
    <source>
        <dbReference type="EMBL" id="RRD30201.1"/>
    </source>
</evidence>
<organism evidence="7 8">
    <name type="scientific">Actinomyces bowdenii</name>
    <dbReference type="NCBI Taxonomy" id="131109"/>
    <lineage>
        <taxon>Bacteria</taxon>
        <taxon>Bacillati</taxon>
        <taxon>Actinomycetota</taxon>
        <taxon>Actinomycetes</taxon>
        <taxon>Actinomycetales</taxon>
        <taxon>Actinomycetaceae</taxon>
        <taxon>Actinomyces</taxon>
    </lineage>
</organism>
<evidence type="ECO:0000313" key="8">
    <source>
        <dbReference type="Proteomes" id="UP000271272"/>
    </source>
</evidence>
<feature type="transmembrane region" description="Helical" evidence="6">
    <location>
        <begin position="110"/>
        <end position="132"/>
    </location>
</feature>
<keyword evidence="5 6" id="KW-0472">Membrane</keyword>
<feature type="transmembrane region" description="Helical" evidence="6">
    <location>
        <begin position="321"/>
        <end position="346"/>
    </location>
</feature>
<name>A0A3P1V7U1_9ACTO</name>
<comment type="caution">
    <text evidence="7">The sequence shown here is derived from an EMBL/GenBank/DDBJ whole genome shotgun (WGS) entry which is preliminary data.</text>
</comment>
<comment type="similarity">
    <text evidence="2">Belongs to the purine-cytosine permease (2.A.39) family.</text>
</comment>
<protein>
    <submittedName>
        <fullName evidence="7">NCS1 family nucleobase:cation symporter-1</fullName>
    </submittedName>
</protein>
<keyword evidence="4 6" id="KW-1133">Transmembrane helix</keyword>
<comment type="subcellular location">
    <subcellularLocation>
        <location evidence="1">Membrane</location>
        <topology evidence="1">Multi-pass membrane protein</topology>
    </subcellularLocation>
</comment>
<evidence type="ECO:0000256" key="1">
    <source>
        <dbReference type="ARBA" id="ARBA00004141"/>
    </source>
</evidence>
<dbReference type="InterPro" id="IPR045225">
    <property type="entry name" value="Uracil/uridine/allantoin_perm"/>
</dbReference>
<feature type="transmembrane region" description="Helical" evidence="6">
    <location>
        <begin position="436"/>
        <end position="457"/>
    </location>
</feature>
<dbReference type="EMBL" id="RQZC01000003">
    <property type="protein sequence ID" value="RRD30201.1"/>
    <property type="molecule type" value="Genomic_DNA"/>
</dbReference>
<evidence type="ECO:0000256" key="5">
    <source>
        <dbReference type="ARBA" id="ARBA00023136"/>
    </source>
</evidence>
<feature type="transmembrane region" description="Helical" evidence="6">
    <location>
        <begin position="166"/>
        <end position="184"/>
    </location>
</feature>
<accession>A0A3P1V7U1</accession>
<dbReference type="GO" id="GO:0005886">
    <property type="term" value="C:plasma membrane"/>
    <property type="evidence" value="ECO:0007669"/>
    <property type="project" value="TreeGrafter"/>
</dbReference>
<reference evidence="7 8" key="1">
    <citation type="submission" date="2018-11" db="EMBL/GenBank/DDBJ databases">
        <title>Genomes From Bacteria Associated with the Canine Oral Cavity: a Test Case for Automated Genome-Based Taxonomic Assignment.</title>
        <authorList>
            <person name="Coil D.A."/>
            <person name="Jospin G."/>
            <person name="Darling A.E."/>
            <person name="Wallis C."/>
            <person name="Davis I.J."/>
            <person name="Harris S."/>
            <person name="Eisen J.A."/>
            <person name="Holcombe L.J."/>
            <person name="O'Flynn C."/>
        </authorList>
    </citation>
    <scope>NUCLEOTIDE SEQUENCE [LARGE SCALE GENOMIC DNA]</scope>
    <source>
        <strain evidence="7 8">OH5050</strain>
    </source>
</reference>
<dbReference type="PANTHER" id="PTHR30618:SF6">
    <property type="entry name" value="NCS1 FAMILY NUCLEOBASE:CATION SYMPORTER-1"/>
    <property type="match status" value="1"/>
</dbReference>
<evidence type="ECO:0000256" key="4">
    <source>
        <dbReference type="ARBA" id="ARBA00022989"/>
    </source>
</evidence>
<gene>
    <name evidence="7" type="ORF">EII10_03830</name>
</gene>
<feature type="transmembrane region" description="Helical" evidence="6">
    <location>
        <begin position="75"/>
        <end position="98"/>
    </location>
</feature>
<dbReference type="GO" id="GO:0015205">
    <property type="term" value="F:nucleobase transmembrane transporter activity"/>
    <property type="evidence" value="ECO:0007669"/>
    <property type="project" value="TreeGrafter"/>
</dbReference>
<dbReference type="PANTHER" id="PTHR30618">
    <property type="entry name" value="NCS1 FAMILY PURINE/PYRIMIDINE TRANSPORTER"/>
    <property type="match status" value="1"/>
</dbReference>
<dbReference type="RefSeq" id="WP_124933179.1">
    <property type="nucleotide sequence ID" value="NZ_RQZC01000003.1"/>
</dbReference>
<dbReference type="AlphaFoldDB" id="A0A3P1V7U1"/>
<keyword evidence="3 6" id="KW-0812">Transmembrane</keyword>
<dbReference type="OrthoDB" id="6083029at2"/>
<dbReference type="Proteomes" id="UP000271272">
    <property type="component" value="Unassembled WGS sequence"/>
</dbReference>
<proteinExistence type="inferred from homology"/>
<feature type="transmembrane region" description="Helical" evidence="6">
    <location>
        <begin position="51"/>
        <end position="68"/>
    </location>
</feature>
<feature type="transmembrane region" description="Helical" evidence="6">
    <location>
        <begin position="196"/>
        <end position="216"/>
    </location>
</feature>
<dbReference type="InterPro" id="IPR001248">
    <property type="entry name" value="Pur-cyt_permease"/>
</dbReference>
<dbReference type="CDD" id="cd11555">
    <property type="entry name" value="SLC-NCS1sbd_u1"/>
    <property type="match status" value="1"/>
</dbReference>
<evidence type="ECO:0000256" key="3">
    <source>
        <dbReference type="ARBA" id="ARBA00022692"/>
    </source>
</evidence>
<feature type="transmembrane region" description="Helical" evidence="6">
    <location>
        <begin position="384"/>
        <end position="409"/>
    </location>
</feature>
<sequence>MKAVEVDREELSRGDADGRLFNDDLAPARPGDRTWNSYSLFSLWMNDAHNASNYTFAAALFIGTGALMGMTPLAIVIGVLVATLIIFGACCISGLMGYETGAPYPVISRVTWGVWGANFPAVVRGIVAIAWYGIQTYLASISLELLLMRIIPAVQDWDASILGLRASGWLAFLALSAIQLFIVWRGMDAVRHFQGLAGPIIWVIMIGLGVWMLWQADWRFDWMVNADGATPPLGYQVYQILVTVGLTVGTLATLMLNFSDFARYAPSARSMVLGNALGLPLNWTAFAMTSVLCSAAAIEVYGEAFHDPGDLLARIDNDLVFYVVSIGFIVATIGVNIVANFVSAAFDLSNVHPKHISFRVGGIIAVIASIVVTPWNLYGSPTAITYFLGSLGALLGPFFGILVLDYFYYKRSRVDLRDLYSPREDGRYYYQRGFNMNAVVAFIPAAIVALCIALLPFELCRELAPFSWFIAAPLGALCYWAVMSARGERAEPAAVEAGTRG</sequence>
<evidence type="ECO:0000256" key="6">
    <source>
        <dbReference type="SAM" id="Phobius"/>
    </source>
</evidence>
<feature type="transmembrane region" description="Helical" evidence="6">
    <location>
        <begin position="358"/>
        <end position="378"/>
    </location>
</feature>
<feature type="transmembrane region" description="Helical" evidence="6">
    <location>
        <begin position="463"/>
        <end position="482"/>
    </location>
</feature>